<dbReference type="Proteomes" id="UP000742098">
    <property type="component" value="Unassembled WGS sequence"/>
</dbReference>
<reference evidence="4" key="2">
    <citation type="submission" date="2021-09" db="EMBL/GenBank/DDBJ databases">
        <authorList>
            <person name="Gilroy R."/>
        </authorList>
    </citation>
    <scope>NUCLEOTIDE SEQUENCE</scope>
    <source>
        <strain evidence="4">6966</strain>
    </source>
</reference>
<dbReference type="GO" id="GO:0008237">
    <property type="term" value="F:metallopeptidase activity"/>
    <property type="evidence" value="ECO:0007669"/>
    <property type="project" value="UniProtKB-KW"/>
</dbReference>
<keyword evidence="1" id="KW-0732">Signal</keyword>
<feature type="domain" description="DUF5117" evidence="3">
    <location>
        <begin position="67"/>
        <end position="243"/>
    </location>
</feature>
<name>A0A921H177_9BACT</name>
<dbReference type="PANTHER" id="PTHR38478:SF1">
    <property type="entry name" value="ZINC DEPENDENT METALLOPROTEASE DOMAIN LIPOPROTEIN"/>
    <property type="match status" value="1"/>
</dbReference>
<dbReference type="Pfam" id="PF17148">
    <property type="entry name" value="DUF5117"/>
    <property type="match status" value="1"/>
</dbReference>
<dbReference type="Gene3D" id="3.40.390.10">
    <property type="entry name" value="Collagenase (Catalytic Domain)"/>
    <property type="match status" value="1"/>
</dbReference>
<gene>
    <name evidence="4" type="ORF">K8V05_02910</name>
</gene>
<dbReference type="AlphaFoldDB" id="A0A921H177"/>
<keyword evidence="4" id="KW-0645">Protease</keyword>
<dbReference type="InterPro" id="IPR024079">
    <property type="entry name" value="MetalloPept_cat_dom_sf"/>
</dbReference>
<organism evidence="4 5">
    <name type="scientific">Butyricimonas virosa</name>
    <dbReference type="NCBI Taxonomy" id="544645"/>
    <lineage>
        <taxon>Bacteria</taxon>
        <taxon>Pseudomonadati</taxon>
        <taxon>Bacteroidota</taxon>
        <taxon>Bacteroidia</taxon>
        <taxon>Bacteroidales</taxon>
        <taxon>Odoribacteraceae</taxon>
        <taxon>Butyricimonas</taxon>
    </lineage>
</organism>
<feature type="chain" id="PRO_5037410318" evidence="1">
    <location>
        <begin position="23"/>
        <end position="746"/>
    </location>
</feature>
<feature type="domain" description="EcxA zinc-binding" evidence="2">
    <location>
        <begin position="374"/>
        <end position="674"/>
    </location>
</feature>
<accession>A0A921H177</accession>
<dbReference type="CDD" id="cd04276">
    <property type="entry name" value="ZnMc_MMP_like_2"/>
    <property type="match status" value="1"/>
</dbReference>
<feature type="signal peptide" evidence="1">
    <location>
        <begin position="1"/>
        <end position="22"/>
    </location>
</feature>
<protein>
    <submittedName>
        <fullName evidence="4">Zinc-dependent metalloprotease</fullName>
    </submittedName>
</protein>
<keyword evidence="4" id="KW-0378">Hydrolase</keyword>
<reference evidence="4" key="1">
    <citation type="journal article" date="2021" name="PeerJ">
        <title>Extensive microbial diversity within the chicken gut microbiome revealed by metagenomics and culture.</title>
        <authorList>
            <person name="Gilroy R."/>
            <person name="Ravi A."/>
            <person name="Getino M."/>
            <person name="Pursley I."/>
            <person name="Horton D.L."/>
            <person name="Alikhan N.F."/>
            <person name="Baker D."/>
            <person name="Gharbi K."/>
            <person name="Hall N."/>
            <person name="Watson M."/>
            <person name="Adriaenssens E.M."/>
            <person name="Foster-Nyarko E."/>
            <person name="Jarju S."/>
            <person name="Secka A."/>
            <person name="Antonio M."/>
            <person name="Oren A."/>
            <person name="Chaudhuri R.R."/>
            <person name="La Ragione R."/>
            <person name="Hildebrand F."/>
            <person name="Pallen M.J."/>
        </authorList>
    </citation>
    <scope>NUCLEOTIDE SEQUENCE</scope>
    <source>
        <strain evidence="4">6966</strain>
    </source>
</reference>
<dbReference type="InterPro" id="IPR032534">
    <property type="entry name" value="EcxA_zinc-bd"/>
</dbReference>
<proteinExistence type="predicted"/>
<dbReference type="InterPro" id="IPR034032">
    <property type="entry name" value="Zn_MMP-like_bac"/>
</dbReference>
<dbReference type="InterPro" id="IPR033413">
    <property type="entry name" value="DUF5117"/>
</dbReference>
<dbReference type="PROSITE" id="PS51257">
    <property type="entry name" value="PROKAR_LIPOPROTEIN"/>
    <property type="match status" value="1"/>
</dbReference>
<dbReference type="SUPFAM" id="SSF55486">
    <property type="entry name" value="Metalloproteases ('zincins'), catalytic domain"/>
    <property type="match status" value="1"/>
</dbReference>
<evidence type="ECO:0000313" key="4">
    <source>
        <dbReference type="EMBL" id="HJF69687.1"/>
    </source>
</evidence>
<evidence type="ECO:0000256" key="1">
    <source>
        <dbReference type="SAM" id="SignalP"/>
    </source>
</evidence>
<sequence>MKFLCELMVICASLLSCPFVRAAGPLKIVKQGNAYLLEVADSLLGRDLLFGSRVVSLSVQKNISAGQTMGDPIVVRFELNGKYLNMERLVSSAVWEESDVAAKLIARNHVIPVMQVFDLVRRDEERGVNVIDVTRYFSDEIGEISPLPGGMKQGRLEPKASGILCFSNHENRVNVTTRYAYVGGKTPLIVTINYTLLVLSKEPMRPRYEDERMGYFSTVKTVYNTAKRVYRPKYVSRWRIEPRPDEVARYQAGELVEPARPIVFYFDPATPALIKKYARLGMLDWNKAFEAIGFKNVIQVRDFPGKDFNSEDLTVSCFRYIPTEEANAAGRIWTDPRSGEIIQADILWYHNVVRLLQEWRFIQTAAADPSVRNKELSEEVMGELIRYAVAHETGHALGMKHNMRASFAYPVDSLRSPSFTQKYGTTASIMDYARNNYVAQPGDLEWGVKMTPPLLGPFDYFSVQWAYTPIFNAETPEEELVVLEQMFREKGSDPLYLYANMAMGPVVPDPAGQSDMLGDDLLKSSTYGISNLRYIMRHLMEWCSDEGDSYLRMTEMYDAGVKQFFKYMNNCASYIGGVYYLPGTVGQHEARYVEVDKERQKKTVQFIVNELRETDQWLCDRELFGSIGNKTEMLMNRQGEMIATLVSPNLLNRLIGSVYPIEEYLQDISTYLFTGKGSLSEYEKNRQIAYVQALKKVGNEKGDPGKANDNLKSAAVYGEMVRLGKKLERQIKYSEHFGFVVDLLKK</sequence>
<evidence type="ECO:0000259" key="2">
    <source>
        <dbReference type="Pfam" id="PF16313"/>
    </source>
</evidence>
<evidence type="ECO:0000259" key="3">
    <source>
        <dbReference type="Pfam" id="PF17148"/>
    </source>
</evidence>
<dbReference type="Pfam" id="PF16313">
    <property type="entry name" value="DUF4953"/>
    <property type="match status" value="1"/>
</dbReference>
<evidence type="ECO:0000313" key="5">
    <source>
        <dbReference type="Proteomes" id="UP000742098"/>
    </source>
</evidence>
<dbReference type="PANTHER" id="PTHR38478">
    <property type="entry name" value="PEPTIDASE M1A AND M12B"/>
    <property type="match status" value="1"/>
</dbReference>
<keyword evidence="4" id="KW-0482">Metalloprotease</keyword>
<comment type="caution">
    <text evidence="4">The sequence shown here is derived from an EMBL/GenBank/DDBJ whole genome shotgun (WGS) entry which is preliminary data.</text>
</comment>
<dbReference type="EMBL" id="DYVS01000057">
    <property type="protein sequence ID" value="HJF69687.1"/>
    <property type="molecule type" value="Genomic_DNA"/>
</dbReference>